<evidence type="ECO:0000256" key="1">
    <source>
        <dbReference type="SAM" id="MobiDB-lite"/>
    </source>
</evidence>
<gene>
    <name evidence="2" type="ORF">METZ01_LOCUS300506</name>
</gene>
<organism evidence="2">
    <name type="scientific">marine metagenome</name>
    <dbReference type="NCBI Taxonomy" id="408172"/>
    <lineage>
        <taxon>unclassified sequences</taxon>
        <taxon>metagenomes</taxon>
        <taxon>ecological metagenomes</taxon>
    </lineage>
</organism>
<reference evidence="2" key="1">
    <citation type="submission" date="2018-05" db="EMBL/GenBank/DDBJ databases">
        <authorList>
            <person name="Lanie J.A."/>
            <person name="Ng W.-L."/>
            <person name="Kazmierczak K.M."/>
            <person name="Andrzejewski T.M."/>
            <person name="Davidsen T.M."/>
            <person name="Wayne K.J."/>
            <person name="Tettelin H."/>
            <person name="Glass J.I."/>
            <person name="Rusch D."/>
            <person name="Podicherti R."/>
            <person name="Tsui H.-C.T."/>
            <person name="Winkler M.E."/>
        </authorList>
    </citation>
    <scope>NUCLEOTIDE SEQUENCE</scope>
</reference>
<feature type="compositionally biased region" description="Polar residues" evidence="1">
    <location>
        <begin position="98"/>
        <end position="111"/>
    </location>
</feature>
<feature type="region of interest" description="Disordered" evidence="1">
    <location>
        <begin position="98"/>
        <end position="117"/>
    </location>
</feature>
<dbReference type="AlphaFoldDB" id="A0A382MJS8"/>
<feature type="non-terminal residue" evidence="2">
    <location>
        <position position="117"/>
    </location>
</feature>
<name>A0A382MJS8_9ZZZZ</name>
<evidence type="ECO:0000313" key="2">
    <source>
        <dbReference type="EMBL" id="SVC47652.1"/>
    </source>
</evidence>
<protein>
    <submittedName>
        <fullName evidence="2">Uncharacterized protein</fullName>
    </submittedName>
</protein>
<dbReference type="EMBL" id="UINC01093320">
    <property type="protein sequence ID" value="SVC47652.1"/>
    <property type="molecule type" value="Genomic_DNA"/>
</dbReference>
<accession>A0A382MJS8</accession>
<sequence length="117" mass="12441">MAVIGITKTNPSVPARSLRISAAVIPMLSNSTTGEANRLFLKSGARIAMRSSIRTPIYANNSVLTMVPKMSVPTFIPEEINCHDDICGFARRTSSIDGETSIAPSTATPNKPINIPA</sequence>
<proteinExistence type="predicted"/>